<dbReference type="GO" id="GO:0000150">
    <property type="term" value="F:DNA strand exchange activity"/>
    <property type="evidence" value="ECO:0007669"/>
    <property type="project" value="InterPro"/>
</dbReference>
<evidence type="ECO:0000259" key="4">
    <source>
        <dbReference type="PROSITE" id="PS51737"/>
    </source>
</evidence>
<dbReference type="RefSeq" id="WP_189148318.1">
    <property type="nucleotide sequence ID" value="NZ_BAABER010000005.1"/>
</dbReference>
<dbReference type="InterPro" id="IPR050639">
    <property type="entry name" value="SSR_resolvase"/>
</dbReference>
<sequence length="515" mass="58748">MKAVRVLIALRISNETDASTSLERQLQDCTAYVNERQHLGWQVVGVARDAHISATKSHPFQRPELGEWLNNRAPEFDLLLFWKMDRFVRKVVDMQDMIKWATAHGGKALVSVKEPVLDMIGPFRHVIIDLFAAIAETEAQNISMRVKSFQSYTKSKNVWAKGNPPYGYESFRDTDSAMRLRIRENQRKIIREMYKRVVEDGDPYSTICDDFNTRGVPSPAGERMSERRKKNGTPMPVWRSRTITNILRSETILGWKCEEVKIPGKKYGVSQAILTSEGKIRMADPILTDDEWAKLQDEMNGRPGAARRSTKNTTAYRGVVLCGGCGKNLYLFNPERQQGKPVYRCNKSANRDSCGKGYAFRAEKVEKLVETMILGTIGDFPMHERHYVKGSNNSQRLREIEEYVSELQRSLRPGGKNSSGFAKKATEEEIAALYEEHDSLAAEGDKPDRYEYRDTGETFRHMWERNKGNEVERTRHLLKAGITIRLNPLTKGISNTTDFGGEVDLGNRSEPFTIH</sequence>
<feature type="domain" description="Recombinase" evidence="4">
    <location>
        <begin position="165"/>
        <end position="306"/>
    </location>
</feature>
<keyword evidence="6" id="KW-1185">Reference proteome</keyword>
<reference evidence="5" key="2">
    <citation type="submission" date="2020-09" db="EMBL/GenBank/DDBJ databases">
        <authorList>
            <person name="Sun Q."/>
            <person name="Zhou Y."/>
        </authorList>
    </citation>
    <scope>NUCLEOTIDE SEQUENCE</scope>
    <source>
        <strain evidence="5">CGMCC 4.7272</strain>
    </source>
</reference>
<dbReference type="InterPro" id="IPR036162">
    <property type="entry name" value="Resolvase-like_N_sf"/>
</dbReference>
<dbReference type="PANTHER" id="PTHR30461:SF2">
    <property type="entry name" value="SERINE RECOMBINASE PINE-RELATED"/>
    <property type="match status" value="1"/>
</dbReference>
<dbReference type="InterPro" id="IPR006119">
    <property type="entry name" value="Resolv_N"/>
</dbReference>
<organism evidence="5 6">
    <name type="scientific">Streptomyces lacrimifluminis</name>
    <dbReference type="NCBI Taxonomy" id="1500077"/>
    <lineage>
        <taxon>Bacteria</taxon>
        <taxon>Bacillati</taxon>
        <taxon>Actinomycetota</taxon>
        <taxon>Actinomycetes</taxon>
        <taxon>Kitasatosporales</taxon>
        <taxon>Streptomycetaceae</taxon>
        <taxon>Streptomyces</taxon>
    </lineage>
</organism>
<evidence type="ECO:0000256" key="1">
    <source>
        <dbReference type="ARBA" id="ARBA00023125"/>
    </source>
</evidence>
<dbReference type="SMART" id="SM00857">
    <property type="entry name" value="Resolvase"/>
    <property type="match status" value="1"/>
</dbReference>
<keyword evidence="2" id="KW-0233">DNA recombination</keyword>
<dbReference type="Gene3D" id="3.40.50.1390">
    <property type="entry name" value="Resolvase, N-terminal catalytic domain"/>
    <property type="match status" value="1"/>
</dbReference>
<dbReference type="Gene3D" id="3.90.1750.20">
    <property type="entry name" value="Putative Large Serine Recombinase, Chain B, Domain 2"/>
    <property type="match status" value="1"/>
</dbReference>
<dbReference type="Pfam" id="PF00239">
    <property type="entry name" value="Resolvase"/>
    <property type="match status" value="1"/>
</dbReference>
<dbReference type="GO" id="GO:0003677">
    <property type="term" value="F:DNA binding"/>
    <property type="evidence" value="ECO:0007669"/>
    <property type="project" value="UniProtKB-KW"/>
</dbReference>
<dbReference type="Proteomes" id="UP000625682">
    <property type="component" value="Unassembled WGS sequence"/>
</dbReference>
<evidence type="ECO:0000313" key="5">
    <source>
        <dbReference type="EMBL" id="GGJ35627.1"/>
    </source>
</evidence>
<keyword evidence="1" id="KW-0238">DNA-binding</keyword>
<dbReference type="Pfam" id="PF13408">
    <property type="entry name" value="Zn_ribbon_recom"/>
    <property type="match status" value="1"/>
</dbReference>
<proteinExistence type="predicted"/>
<dbReference type="Pfam" id="PF07508">
    <property type="entry name" value="Recombinase"/>
    <property type="match status" value="1"/>
</dbReference>
<feature type="region of interest" description="Disordered" evidence="3">
    <location>
        <begin position="209"/>
        <end position="236"/>
    </location>
</feature>
<dbReference type="InterPro" id="IPR038109">
    <property type="entry name" value="DNA_bind_recomb_sf"/>
</dbReference>
<name>A0A917KY82_9ACTN</name>
<dbReference type="PROSITE" id="PS51737">
    <property type="entry name" value="RECOMBINASE_DNA_BIND"/>
    <property type="match status" value="1"/>
</dbReference>
<dbReference type="AlphaFoldDB" id="A0A917KY82"/>
<dbReference type="CDD" id="cd00338">
    <property type="entry name" value="Ser_Recombinase"/>
    <property type="match status" value="1"/>
</dbReference>
<dbReference type="EMBL" id="BMMU01000010">
    <property type="protein sequence ID" value="GGJ35627.1"/>
    <property type="molecule type" value="Genomic_DNA"/>
</dbReference>
<evidence type="ECO:0000313" key="6">
    <source>
        <dbReference type="Proteomes" id="UP000625682"/>
    </source>
</evidence>
<dbReference type="InterPro" id="IPR011109">
    <property type="entry name" value="DNA_bind_recombinase_dom"/>
</dbReference>
<dbReference type="PANTHER" id="PTHR30461">
    <property type="entry name" value="DNA-INVERTASE FROM LAMBDOID PROPHAGE"/>
    <property type="match status" value="1"/>
</dbReference>
<protein>
    <submittedName>
        <fullName evidence="5">Integrase</fullName>
    </submittedName>
</protein>
<comment type="caution">
    <text evidence="5">The sequence shown here is derived from an EMBL/GenBank/DDBJ whole genome shotgun (WGS) entry which is preliminary data.</text>
</comment>
<dbReference type="InterPro" id="IPR025827">
    <property type="entry name" value="Zn_ribbon_recom_dom"/>
</dbReference>
<dbReference type="SUPFAM" id="SSF53041">
    <property type="entry name" value="Resolvase-like"/>
    <property type="match status" value="1"/>
</dbReference>
<evidence type="ECO:0000256" key="2">
    <source>
        <dbReference type="ARBA" id="ARBA00023172"/>
    </source>
</evidence>
<gene>
    <name evidence="5" type="ORF">GCM10012282_35480</name>
</gene>
<accession>A0A917KY82</accession>
<evidence type="ECO:0000256" key="3">
    <source>
        <dbReference type="SAM" id="MobiDB-lite"/>
    </source>
</evidence>
<reference evidence="5" key="1">
    <citation type="journal article" date="2014" name="Int. J. Syst. Evol. Microbiol.">
        <title>Complete genome sequence of Corynebacterium casei LMG S-19264T (=DSM 44701T), isolated from a smear-ripened cheese.</title>
        <authorList>
            <consortium name="US DOE Joint Genome Institute (JGI-PGF)"/>
            <person name="Walter F."/>
            <person name="Albersmeier A."/>
            <person name="Kalinowski J."/>
            <person name="Ruckert C."/>
        </authorList>
    </citation>
    <scope>NUCLEOTIDE SEQUENCE</scope>
    <source>
        <strain evidence="5">CGMCC 4.7272</strain>
    </source>
</reference>